<accession>A0A0R3WZA0</accession>
<dbReference type="WBParaSite" id="TTAC_0000610601-mRNA-1">
    <property type="protein sequence ID" value="TTAC_0000610601-mRNA-1"/>
    <property type="gene ID" value="TTAC_0000610601"/>
</dbReference>
<evidence type="ECO:0000313" key="3">
    <source>
        <dbReference type="WBParaSite" id="TTAC_0000610601-mRNA-1"/>
    </source>
</evidence>
<evidence type="ECO:0000313" key="1">
    <source>
        <dbReference type="EMBL" id="VDM30238.1"/>
    </source>
</evidence>
<organism evidence="3">
    <name type="scientific">Hydatigena taeniaeformis</name>
    <name type="common">Feline tapeworm</name>
    <name type="synonym">Taenia taeniaeformis</name>
    <dbReference type="NCBI Taxonomy" id="6205"/>
    <lineage>
        <taxon>Eukaryota</taxon>
        <taxon>Metazoa</taxon>
        <taxon>Spiralia</taxon>
        <taxon>Lophotrochozoa</taxon>
        <taxon>Platyhelminthes</taxon>
        <taxon>Cestoda</taxon>
        <taxon>Eucestoda</taxon>
        <taxon>Cyclophyllidea</taxon>
        <taxon>Taeniidae</taxon>
        <taxon>Hydatigera</taxon>
    </lineage>
</organism>
<evidence type="ECO:0000313" key="2">
    <source>
        <dbReference type="Proteomes" id="UP000274429"/>
    </source>
</evidence>
<keyword evidence="2" id="KW-1185">Reference proteome</keyword>
<dbReference type="STRING" id="6205.A0A0R3WZA0"/>
<gene>
    <name evidence="1" type="ORF">TTAC_LOCUS6091</name>
</gene>
<dbReference type="AlphaFoldDB" id="A0A0R3WZA0"/>
<sequence>MCAASTPLPLVVTSRRSANQSMDAANRSATQCLSLTRSLFMVVMASYKTRLKLLKALTDYKQAELTRRSNDNVDAL</sequence>
<name>A0A0R3WZA0_HYDTA</name>
<proteinExistence type="predicted"/>
<reference evidence="3" key="1">
    <citation type="submission" date="2017-02" db="UniProtKB">
        <authorList>
            <consortium name="WormBaseParasite"/>
        </authorList>
    </citation>
    <scope>IDENTIFICATION</scope>
</reference>
<protein>
    <submittedName>
        <fullName evidence="3">Vps5 domain-containing protein</fullName>
    </submittedName>
</protein>
<dbReference type="EMBL" id="UYWX01020293">
    <property type="protein sequence ID" value="VDM30238.1"/>
    <property type="molecule type" value="Genomic_DNA"/>
</dbReference>
<reference evidence="1 2" key="2">
    <citation type="submission" date="2018-11" db="EMBL/GenBank/DDBJ databases">
        <authorList>
            <consortium name="Pathogen Informatics"/>
        </authorList>
    </citation>
    <scope>NUCLEOTIDE SEQUENCE [LARGE SCALE GENOMIC DNA]</scope>
</reference>
<dbReference type="Proteomes" id="UP000274429">
    <property type="component" value="Unassembled WGS sequence"/>
</dbReference>